<reference evidence="1" key="1">
    <citation type="submission" date="2019-08" db="EMBL/GenBank/DDBJ databases">
        <authorList>
            <person name="Kucharzyk K."/>
            <person name="Murdoch R.W."/>
            <person name="Higgins S."/>
            <person name="Loffler F."/>
        </authorList>
    </citation>
    <scope>NUCLEOTIDE SEQUENCE</scope>
</reference>
<name>A0A645G696_9ZZZZ</name>
<organism evidence="1">
    <name type="scientific">bioreactor metagenome</name>
    <dbReference type="NCBI Taxonomy" id="1076179"/>
    <lineage>
        <taxon>unclassified sequences</taxon>
        <taxon>metagenomes</taxon>
        <taxon>ecological metagenomes</taxon>
    </lineage>
</organism>
<evidence type="ECO:0000313" key="1">
    <source>
        <dbReference type="EMBL" id="MPN22401.1"/>
    </source>
</evidence>
<sequence>MITEYVDCVELKRLIEDKKLKPATLKYYLRRKGIAFTASNAKEFAEQVYTIFLGAREISEIRDLMVNDGNYEKSLVMNLSMKPGPDEDIIDILIDEMSKQKSVKSEDYFIEQPIKTEDGAYVQFSYMRRLPGRNKLLEQERRYLRLNIRKVSETEVVVDVRQQSAIDSKNAVGFIEKISKADEGIKIKHINLGNLIIGFINMYIKRNIMIL</sequence>
<comment type="caution">
    <text evidence="1">The sequence shown here is derived from an EMBL/GenBank/DDBJ whole genome shotgun (WGS) entry which is preliminary data.</text>
</comment>
<protein>
    <submittedName>
        <fullName evidence="1">Uncharacterized protein</fullName>
    </submittedName>
</protein>
<accession>A0A645G696</accession>
<dbReference type="AlphaFoldDB" id="A0A645G696"/>
<proteinExistence type="predicted"/>
<gene>
    <name evidence="1" type="ORF">SDC9_169784</name>
</gene>
<dbReference type="EMBL" id="VSSQ01070623">
    <property type="protein sequence ID" value="MPN22401.1"/>
    <property type="molecule type" value="Genomic_DNA"/>
</dbReference>